<dbReference type="HOGENOM" id="CLU_831967_0_0_1"/>
<evidence type="ECO:0000256" key="6">
    <source>
        <dbReference type="ARBA" id="ARBA00023242"/>
    </source>
</evidence>
<evidence type="ECO:0000256" key="2">
    <source>
        <dbReference type="ARBA" id="ARBA00004496"/>
    </source>
</evidence>
<accession>A0A075AQY0</accession>
<name>A0A075AQY0_ROZAC</name>
<evidence type="ECO:0000313" key="10">
    <source>
        <dbReference type="EMBL" id="RKP21919.1"/>
    </source>
</evidence>
<evidence type="ECO:0000256" key="3">
    <source>
        <dbReference type="ARBA" id="ARBA00010417"/>
    </source>
</evidence>
<evidence type="ECO:0000259" key="7">
    <source>
        <dbReference type="Pfam" id="PF01399"/>
    </source>
</evidence>
<proteinExistence type="inferred from homology"/>
<dbReference type="InterPro" id="IPR036388">
    <property type="entry name" value="WH-like_DNA-bd_sf"/>
</dbReference>
<dbReference type="Gene3D" id="1.10.10.10">
    <property type="entry name" value="Winged helix-like DNA-binding domain superfamily/Winged helix DNA-binding domain"/>
    <property type="match status" value="1"/>
</dbReference>
<dbReference type="Proteomes" id="UP000281549">
    <property type="component" value="Unassembled WGS sequence"/>
</dbReference>
<comment type="subcellular location">
    <subcellularLocation>
        <location evidence="2">Cytoplasm</location>
    </subcellularLocation>
    <subcellularLocation>
        <location evidence="1">Nucleus</location>
    </subcellularLocation>
</comment>
<dbReference type="OrthoDB" id="295656at2759"/>
<feature type="domain" description="PSMD12/CSN4-like N-terminal" evidence="8">
    <location>
        <begin position="54"/>
        <end position="153"/>
    </location>
</feature>
<evidence type="ECO:0000313" key="11">
    <source>
        <dbReference type="Proteomes" id="UP000030755"/>
    </source>
</evidence>
<evidence type="ECO:0000313" key="9">
    <source>
        <dbReference type="EMBL" id="EPZ30992.1"/>
    </source>
</evidence>
<reference evidence="10" key="3">
    <citation type="submission" date="2018-08" db="EMBL/GenBank/DDBJ databases">
        <title>Leveraging single-cell genomics to expand the Fungal Tree of Life.</title>
        <authorList>
            <consortium name="DOE Joint Genome Institute"/>
            <person name="Ahrendt S.R."/>
            <person name="Quandt C.A."/>
            <person name="Ciobanu D."/>
            <person name="Clum A."/>
            <person name="Salamov A."/>
            <person name="Andreopoulos B."/>
            <person name="Cheng J.-F."/>
            <person name="Woyke T."/>
            <person name="Pelin A."/>
            <person name="Henrissat B."/>
            <person name="Reynolds N."/>
            <person name="Benny G.L."/>
            <person name="Smith M.E."/>
            <person name="James T.Y."/>
            <person name="Grigoriev I.V."/>
        </authorList>
    </citation>
    <scope>NUCLEOTIDE SEQUENCE</scope>
    <source>
        <strain evidence="10">CSF55</strain>
    </source>
</reference>
<dbReference type="EMBL" id="KE561324">
    <property type="protein sequence ID" value="EPZ30992.1"/>
    <property type="molecule type" value="Genomic_DNA"/>
</dbReference>
<evidence type="ECO:0000259" key="8">
    <source>
        <dbReference type="Pfam" id="PF22241"/>
    </source>
</evidence>
<evidence type="ECO:0000256" key="1">
    <source>
        <dbReference type="ARBA" id="ARBA00004123"/>
    </source>
</evidence>
<evidence type="ECO:0000256" key="5">
    <source>
        <dbReference type="ARBA" id="ARBA00022490"/>
    </source>
</evidence>
<dbReference type="InterPro" id="IPR054559">
    <property type="entry name" value="PSMD12-CSN4-like_N"/>
</dbReference>
<dbReference type="InterPro" id="IPR000717">
    <property type="entry name" value="PCI_dom"/>
</dbReference>
<dbReference type="Pfam" id="PF01399">
    <property type="entry name" value="PCI"/>
    <property type="match status" value="1"/>
</dbReference>
<protein>
    <recommendedName>
        <fullName evidence="4">COP9 signalosome complex subunit 4</fullName>
    </recommendedName>
</protein>
<dbReference type="InterPro" id="IPR040134">
    <property type="entry name" value="PSMD12/CSN4"/>
</dbReference>
<gene>
    <name evidence="9" type="ORF">O9G_001465</name>
    <name evidence="10" type="ORF">ROZALSC1DRAFT_26713</name>
</gene>
<dbReference type="Proteomes" id="UP000030755">
    <property type="component" value="Unassembled WGS sequence"/>
</dbReference>
<dbReference type="STRING" id="988480.A0A075AQY0"/>
<keyword evidence="6" id="KW-0539">Nucleus</keyword>
<reference evidence="9 11" key="1">
    <citation type="journal article" date="2013" name="Curr. Biol.">
        <title>Shared signatures of parasitism and phylogenomics unite Cryptomycota and microsporidia.</title>
        <authorList>
            <person name="James T.Y."/>
            <person name="Pelin A."/>
            <person name="Bonen L."/>
            <person name="Ahrendt S."/>
            <person name="Sain D."/>
            <person name="Corradi N."/>
            <person name="Stajich J.E."/>
        </authorList>
    </citation>
    <scope>NUCLEOTIDE SEQUENCE [LARGE SCALE GENOMIC DNA]</scope>
    <source>
        <strain evidence="9 11">CSF55</strain>
        <strain evidence="9 11">CSF55</strain>
    </source>
</reference>
<feature type="domain" description="PCI" evidence="7">
    <location>
        <begin position="247"/>
        <end position="312"/>
    </location>
</feature>
<dbReference type="GO" id="GO:0008180">
    <property type="term" value="C:COP9 signalosome"/>
    <property type="evidence" value="ECO:0007669"/>
    <property type="project" value="TreeGrafter"/>
</dbReference>
<organism evidence="9 11">
    <name type="scientific">Rozella allomycis (strain CSF55)</name>
    <dbReference type="NCBI Taxonomy" id="988480"/>
    <lineage>
        <taxon>Eukaryota</taxon>
        <taxon>Fungi</taxon>
        <taxon>Fungi incertae sedis</taxon>
        <taxon>Cryptomycota</taxon>
        <taxon>Cryptomycota incertae sedis</taxon>
        <taxon>Rozella</taxon>
    </lineage>
</organism>
<reference evidence="12" key="2">
    <citation type="journal article" date="2018" name="Nat. Microbiol.">
        <title>Leveraging single-cell genomics to expand the fungal tree of life.</title>
        <authorList>
            <person name="Ahrendt S.R."/>
            <person name="Quandt C.A."/>
            <person name="Ciobanu D."/>
            <person name="Clum A."/>
            <person name="Salamov A."/>
            <person name="Andreopoulos B."/>
            <person name="Cheng J.F."/>
            <person name="Woyke T."/>
            <person name="Pelin A."/>
            <person name="Henrissat B."/>
            <person name="Reynolds N.K."/>
            <person name="Benny G.L."/>
            <person name="Smith M.E."/>
            <person name="James T.Y."/>
            <person name="Grigoriev I.V."/>
        </authorList>
    </citation>
    <scope>NUCLEOTIDE SEQUENCE [LARGE SCALE GENOMIC DNA]</scope>
    <source>
        <strain evidence="12">CSF55</strain>
    </source>
</reference>
<evidence type="ECO:0000313" key="12">
    <source>
        <dbReference type="Proteomes" id="UP000281549"/>
    </source>
</evidence>
<dbReference type="PANTHER" id="PTHR10855:SF2">
    <property type="entry name" value="COP9 SIGNALOSOME COMPLEX SUBUNIT 4"/>
    <property type="match status" value="1"/>
</dbReference>
<keyword evidence="11" id="KW-1185">Reference proteome</keyword>
<sequence length="334" mass="38512">MQHDFEETFNYPTENDRLIRINDLFEKYVASDERHAPDFFSFFTSDVFHVSFAQKVLESCFEKISQNPNKSWQLGVLKSTLTVQMERSLSFEQQFMIASLLEEQEKWTESARILESLVQSSGYNLMPDEEKISIHVKSAQLFLEDEDYINAETNCQDSLLLLKYKFIDAAHKYLELSKLVIDDAEKDYSLDQAIVCTILGDVGQQRSQMLDMLMKDIRVSNSKYNEKLLPKETMDSFSLQLKPHQTAILENGLTVLSSTIFSHNIKNIFIDALARLIGCDSITTERLLASMIKSASINASIDRQNMLVLFKHDAVIKRWNSNIDSFLKLIEQTK</sequence>
<dbReference type="AlphaFoldDB" id="A0A075AQY0"/>
<dbReference type="GO" id="GO:0005829">
    <property type="term" value="C:cytosol"/>
    <property type="evidence" value="ECO:0007669"/>
    <property type="project" value="TreeGrafter"/>
</dbReference>
<dbReference type="PANTHER" id="PTHR10855">
    <property type="entry name" value="26S PROTEASOME NON-ATPASE REGULATORY SUBUNIT 12/COP9 SIGNALOSOME COMPLEX SUBUNIT 4"/>
    <property type="match status" value="1"/>
</dbReference>
<dbReference type="Pfam" id="PF22241">
    <property type="entry name" value="PSMD12-CSN4_N"/>
    <property type="match status" value="1"/>
</dbReference>
<dbReference type="EMBL" id="ML004921">
    <property type="protein sequence ID" value="RKP21919.1"/>
    <property type="molecule type" value="Genomic_DNA"/>
</dbReference>
<comment type="similarity">
    <text evidence="3">Belongs to the CSN4 family.</text>
</comment>
<evidence type="ECO:0000256" key="4">
    <source>
        <dbReference type="ARBA" id="ARBA00014881"/>
    </source>
</evidence>
<keyword evidence="5" id="KW-0963">Cytoplasm</keyword>